<comment type="similarity">
    <text evidence="1">Belongs to the ABC transporter superfamily.</text>
</comment>
<organism evidence="8 11">
    <name type="scientific">Candidatus Phosphoribacter hodrii</name>
    <dbReference type="NCBI Taxonomy" id="2953743"/>
    <lineage>
        <taxon>Bacteria</taxon>
        <taxon>Bacillati</taxon>
        <taxon>Actinomycetota</taxon>
        <taxon>Actinomycetes</taxon>
        <taxon>Micrococcales</taxon>
        <taxon>Dermatophilaceae</taxon>
        <taxon>Candidatus Phosphoribacter</taxon>
    </lineage>
</organism>
<keyword evidence="3" id="KW-0547">Nucleotide-binding</keyword>
<dbReference type="PANTHER" id="PTHR43820:SF4">
    <property type="entry name" value="HIGH-AFFINITY BRANCHED-CHAIN AMINO ACID TRANSPORT ATP-BINDING PROTEIN LIVF"/>
    <property type="match status" value="1"/>
</dbReference>
<evidence type="ECO:0000259" key="7">
    <source>
        <dbReference type="PROSITE" id="PS50893"/>
    </source>
</evidence>
<evidence type="ECO:0000313" key="9">
    <source>
        <dbReference type="EMBL" id="MBK7274047.1"/>
    </source>
</evidence>
<evidence type="ECO:0000256" key="3">
    <source>
        <dbReference type="ARBA" id="ARBA00022741"/>
    </source>
</evidence>
<dbReference type="Pfam" id="PF12399">
    <property type="entry name" value="BCA_ABC_TP_C"/>
    <property type="match status" value="1"/>
</dbReference>
<reference evidence="11 12" key="1">
    <citation type="submission" date="2020-10" db="EMBL/GenBank/DDBJ databases">
        <title>Connecting structure to function with the recovery of over 1000 high-quality activated sludge metagenome-assembled genomes encoding full-length rRNA genes using long-read sequencing.</title>
        <authorList>
            <person name="Singleton C.M."/>
            <person name="Petriglieri F."/>
            <person name="Kristensen J.M."/>
            <person name="Kirkegaard R.H."/>
            <person name="Michaelsen T.Y."/>
            <person name="Andersen M.H."/>
            <person name="Karst S.M."/>
            <person name="Dueholm M.S."/>
            <person name="Nielsen P.H."/>
            <person name="Albertsen M."/>
        </authorList>
    </citation>
    <scope>NUCLEOTIDE SEQUENCE [LARGE SCALE GENOMIC DNA]</scope>
    <source>
        <strain evidence="8">AalE_18-Q3-R2-46_BAT3C.188</strain>
        <strain evidence="9">Ega_18-Q3-R5-49_MAXAC.001</strain>
        <strain evidence="10">Ribe_18-Q3-R11-54_MAXAC.001</strain>
    </source>
</reference>
<dbReference type="InterPro" id="IPR003593">
    <property type="entry name" value="AAA+_ATPase"/>
</dbReference>
<dbReference type="GO" id="GO:0015658">
    <property type="term" value="F:branched-chain amino acid transmembrane transporter activity"/>
    <property type="evidence" value="ECO:0007669"/>
    <property type="project" value="TreeGrafter"/>
</dbReference>
<keyword evidence="4 8" id="KW-0067">ATP-binding</keyword>
<evidence type="ECO:0000313" key="12">
    <source>
        <dbReference type="Proteomes" id="UP000726105"/>
    </source>
</evidence>
<evidence type="ECO:0000313" key="8">
    <source>
        <dbReference type="EMBL" id="MBK6301776.1"/>
    </source>
</evidence>
<dbReference type="Proteomes" id="UP000726105">
    <property type="component" value="Unassembled WGS sequence"/>
</dbReference>
<dbReference type="Gene3D" id="3.40.50.300">
    <property type="entry name" value="P-loop containing nucleotide triphosphate hydrolases"/>
    <property type="match status" value="1"/>
</dbReference>
<dbReference type="InterPro" id="IPR032823">
    <property type="entry name" value="BCA_ABC_TP_C"/>
</dbReference>
<dbReference type="GO" id="GO:0015807">
    <property type="term" value="P:L-amino acid transport"/>
    <property type="evidence" value="ECO:0007669"/>
    <property type="project" value="TreeGrafter"/>
</dbReference>
<evidence type="ECO:0000313" key="10">
    <source>
        <dbReference type="EMBL" id="MBL0004359.1"/>
    </source>
</evidence>
<dbReference type="PROSITE" id="PS00211">
    <property type="entry name" value="ABC_TRANSPORTER_1"/>
    <property type="match status" value="1"/>
</dbReference>
<dbReference type="Pfam" id="PF00005">
    <property type="entry name" value="ABC_tran"/>
    <property type="match status" value="1"/>
</dbReference>
<dbReference type="EMBL" id="JADJIB010000004">
    <property type="protein sequence ID" value="MBK7274047.1"/>
    <property type="molecule type" value="Genomic_DNA"/>
</dbReference>
<name>A0A935CG58_9MICO</name>
<evidence type="ECO:0000256" key="6">
    <source>
        <dbReference type="SAM" id="MobiDB-lite"/>
    </source>
</evidence>
<gene>
    <name evidence="8" type="ORF">IPF40_12275</name>
    <name evidence="9" type="ORF">IPI13_13050</name>
    <name evidence="10" type="ORF">IPP00_10375</name>
</gene>
<dbReference type="Proteomes" id="UP000886632">
    <property type="component" value="Unassembled WGS sequence"/>
</dbReference>
<dbReference type="GO" id="GO:0016887">
    <property type="term" value="F:ATP hydrolysis activity"/>
    <property type="evidence" value="ECO:0007669"/>
    <property type="project" value="InterPro"/>
</dbReference>
<evidence type="ECO:0000256" key="2">
    <source>
        <dbReference type="ARBA" id="ARBA00022448"/>
    </source>
</evidence>
<proteinExistence type="inferred from homology"/>
<dbReference type="InterPro" id="IPR017871">
    <property type="entry name" value="ABC_transporter-like_CS"/>
</dbReference>
<dbReference type="SUPFAM" id="SSF52540">
    <property type="entry name" value="P-loop containing nucleoside triphosphate hydrolases"/>
    <property type="match status" value="1"/>
</dbReference>
<evidence type="ECO:0000256" key="5">
    <source>
        <dbReference type="ARBA" id="ARBA00022970"/>
    </source>
</evidence>
<keyword evidence="5" id="KW-0029">Amino-acid transport</keyword>
<dbReference type="InterPro" id="IPR003439">
    <property type="entry name" value="ABC_transporter-like_ATP-bd"/>
</dbReference>
<dbReference type="AlphaFoldDB" id="A0A935CG58"/>
<dbReference type="InterPro" id="IPR027417">
    <property type="entry name" value="P-loop_NTPase"/>
</dbReference>
<sequence>MTTDHIPRIGLRVEAIDAAYDRLQVLWDVSLHVEPGELLALVGSNGAGKTTVLRSVSGLLKPVRGRVLLGDTDITSTSAEKIAELGLAHVPENRLVFPSLTVEDNLVLGGYVRRRDGRYAVRRDEALHLFPRLRDRINLLAGALSGGEQQMLAMARALMSDPSVIILDEPSLGLAPKVVTEIMSALGHLRDEKGLAVLLVEQNVRAAFKIADRVLVMDRGRVVAEGTPAELASDERVRAAYLGGSSTSSSGVAAPVTRSGGTSA</sequence>
<dbReference type="PANTHER" id="PTHR43820">
    <property type="entry name" value="HIGH-AFFINITY BRANCHED-CHAIN AMINO ACID TRANSPORT ATP-BINDING PROTEIN LIVF"/>
    <property type="match status" value="1"/>
</dbReference>
<dbReference type="SMART" id="SM00382">
    <property type="entry name" value="AAA"/>
    <property type="match status" value="1"/>
</dbReference>
<dbReference type="CDD" id="cd03224">
    <property type="entry name" value="ABC_TM1139_LivF_branched"/>
    <property type="match status" value="1"/>
</dbReference>
<protein>
    <submittedName>
        <fullName evidence="8">ABC transporter ATP-binding protein</fullName>
    </submittedName>
</protein>
<evidence type="ECO:0000313" key="11">
    <source>
        <dbReference type="Proteomes" id="UP000718281"/>
    </source>
</evidence>
<accession>A0A935CG58</accession>
<dbReference type="Proteomes" id="UP000718281">
    <property type="component" value="Unassembled WGS sequence"/>
</dbReference>
<evidence type="ECO:0000256" key="4">
    <source>
        <dbReference type="ARBA" id="ARBA00022840"/>
    </source>
</evidence>
<keyword evidence="2" id="KW-0813">Transport</keyword>
<dbReference type="PROSITE" id="PS50893">
    <property type="entry name" value="ABC_TRANSPORTER_2"/>
    <property type="match status" value="1"/>
</dbReference>
<comment type="caution">
    <text evidence="8">The sequence shown here is derived from an EMBL/GenBank/DDBJ whole genome shotgun (WGS) entry which is preliminary data.</text>
</comment>
<dbReference type="EMBL" id="JADKGK010000020">
    <property type="protein sequence ID" value="MBL0004359.1"/>
    <property type="molecule type" value="Genomic_DNA"/>
</dbReference>
<feature type="region of interest" description="Disordered" evidence="6">
    <location>
        <begin position="244"/>
        <end position="264"/>
    </location>
</feature>
<feature type="domain" description="ABC transporter" evidence="7">
    <location>
        <begin position="11"/>
        <end position="244"/>
    </location>
</feature>
<evidence type="ECO:0000256" key="1">
    <source>
        <dbReference type="ARBA" id="ARBA00005417"/>
    </source>
</evidence>
<dbReference type="EMBL" id="JADIXZ010000005">
    <property type="protein sequence ID" value="MBK6301776.1"/>
    <property type="molecule type" value="Genomic_DNA"/>
</dbReference>
<dbReference type="InterPro" id="IPR052156">
    <property type="entry name" value="BCAA_Transport_ATP-bd_LivF"/>
</dbReference>
<dbReference type="GO" id="GO:0005524">
    <property type="term" value="F:ATP binding"/>
    <property type="evidence" value="ECO:0007669"/>
    <property type="project" value="UniProtKB-KW"/>
</dbReference>